<gene>
    <name evidence="2" type="ORF">H663_014425</name>
</gene>
<dbReference type="PANTHER" id="PTHR42928:SF5">
    <property type="entry name" value="BLR1237 PROTEIN"/>
    <property type="match status" value="1"/>
</dbReference>
<dbReference type="RefSeq" id="WP_083451179.1">
    <property type="nucleotide sequence ID" value="NZ_LFYT02000021.1"/>
</dbReference>
<comment type="similarity">
    <text evidence="1">Belongs to the UPF0065 (bug) family.</text>
</comment>
<dbReference type="STRING" id="1293045.H663_10670"/>
<evidence type="ECO:0000256" key="1">
    <source>
        <dbReference type="ARBA" id="ARBA00006987"/>
    </source>
</evidence>
<dbReference type="AlphaFoldDB" id="A0A2T7UBB3"/>
<evidence type="ECO:0000313" key="3">
    <source>
        <dbReference type="Proteomes" id="UP000037507"/>
    </source>
</evidence>
<organism evidence="2 3">
    <name type="scientific">Limnohabitans planktonicus II-D5</name>
    <dbReference type="NCBI Taxonomy" id="1293045"/>
    <lineage>
        <taxon>Bacteria</taxon>
        <taxon>Pseudomonadati</taxon>
        <taxon>Pseudomonadota</taxon>
        <taxon>Betaproteobacteria</taxon>
        <taxon>Burkholderiales</taxon>
        <taxon>Comamonadaceae</taxon>
        <taxon>Limnohabitans</taxon>
    </lineage>
</organism>
<protein>
    <recommendedName>
        <fullName evidence="4">Tripartite tricarboxylate transporter substrate binding protein</fullName>
    </recommendedName>
</protein>
<comment type="caution">
    <text evidence="2">The sequence shown here is derived from an EMBL/GenBank/DDBJ whole genome shotgun (WGS) entry which is preliminary data.</text>
</comment>
<dbReference type="Gene3D" id="3.40.190.10">
    <property type="entry name" value="Periplasmic binding protein-like II"/>
    <property type="match status" value="1"/>
</dbReference>
<dbReference type="Proteomes" id="UP000037507">
    <property type="component" value="Unassembled WGS sequence"/>
</dbReference>
<dbReference type="OrthoDB" id="8881850at2"/>
<keyword evidence="3" id="KW-1185">Reference proteome</keyword>
<dbReference type="InterPro" id="IPR042100">
    <property type="entry name" value="Bug_dom1"/>
</dbReference>
<dbReference type="PANTHER" id="PTHR42928">
    <property type="entry name" value="TRICARBOXYLATE-BINDING PROTEIN"/>
    <property type="match status" value="1"/>
</dbReference>
<evidence type="ECO:0000313" key="2">
    <source>
        <dbReference type="EMBL" id="PVE41938.1"/>
    </source>
</evidence>
<name>A0A2T7UBB3_9BURK</name>
<accession>A0A2T7UBB3</accession>
<dbReference type="Pfam" id="PF03401">
    <property type="entry name" value="TctC"/>
    <property type="match status" value="1"/>
</dbReference>
<dbReference type="EMBL" id="LFYT02000021">
    <property type="protein sequence ID" value="PVE41938.1"/>
    <property type="molecule type" value="Genomic_DNA"/>
</dbReference>
<proteinExistence type="inferred from homology"/>
<evidence type="ECO:0008006" key="4">
    <source>
        <dbReference type="Google" id="ProtNLM"/>
    </source>
</evidence>
<dbReference type="Gene3D" id="3.40.190.150">
    <property type="entry name" value="Bordetella uptake gene, domain 1"/>
    <property type="match status" value="1"/>
</dbReference>
<sequence>MRYRAVPNYRIIEFFGIHSFKKISAAMIRLQRPMVIRKLPGSIGRDGMLRRDFVQKLAALGLGCSMGAPALTRGANSPIHDLEGIELVVPFGANGITSQVARYFQVALSNMTGLPVQVAHQHGYTGMKAVEYAERHSRPQRPSLLVAGAVVSTAGVVASPMHNVRAVDQFRYVASLYRDDPVLIARQETVATLDDLKRVPLASRKCGISGMGAAGHLFSEMISRLAQPLGTYRVTQGDANAIERVLSGELTTAMVDKGSCHRYLDQGLSFLVNIGDGPVMNHRNQAVVTLTELLGHRLKGSFSYYSWDAVLAPTNVPTPLIESLALDFQKIMAMPEYRAFRRGRGLAELNLSERDFSRFVAQQRKVWEQAVEFFNINAEEAFSG</sequence>
<reference evidence="2" key="1">
    <citation type="submission" date="2017-04" db="EMBL/GenBank/DDBJ databases">
        <title>Unexpected and diverse lifestyles within the genus Limnohabitans.</title>
        <authorList>
            <person name="Kasalicky V."/>
            <person name="Mehrshad M."/>
            <person name="Andrei S.-A."/>
            <person name="Salcher M."/>
            <person name="Kratochvilova H."/>
            <person name="Simek K."/>
            <person name="Ghai R."/>
        </authorList>
    </citation>
    <scope>NUCLEOTIDE SEQUENCE [LARGE SCALE GENOMIC DNA]</scope>
    <source>
        <strain evidence="2">II-D5</strain>
    </source>
</reference>
<dbReference type="InterPro" id="IPR005064">
    <property type="entry name" value="BUG"/>
</dbReference>